<dbReference type="Pfam" id="PF13377">
    <property type="entry name" value="Peripla_BP_3"/>
    <property type="match status" value="2"/>
</dbReference>
<accession>A0A5J5E7M8</accession>
<dbReference type="Proteomes" id="UP000326251">
    <property type="component" value="Unassembled WGS sequence"/>
</dbReference>
<dbReference type="RefSeq" id="WP_150335650.1">
    <property type="nucleotide sequence ID" value="NZ_RZUG01000011.1"/>
</dbReference>
<dbReference type="Gene3D" id="3.40.50.2300">
    <property type="match status" value="4"/>
</dbReference>
<evidence type="ECO:0000313" key="6">
    <source>
        <dbReference type="Proteomes" id="UP000326251"/>
    </source>
</evidence>
<keyword evidence="2" id="KW-0238">DNA-binding</keyword>
<dbReference type="GO" id="GO:0003700">
    <property type="term" value="F:DNA-binding transcription factor activity"/>
    <property type="evidence" value="ECO:0007669"/>
    <property type="project" value="TreeGrafter"/>
</dbReference>
<feature type="domain" description="HTH lacI-type" evidence="4">
    <location>
        <begin position="22"/>
        <end position="76"/>
    </location>
</feature>
<comment type="caution">
    <text evidence="5">The sequence shown here is derived from an EMBL/GenBank/DDBJ whole genome shotgun (WGS) entry which is preliminary data.</text>
</comment>
<dbReference type="GO" id="GO:0000976">
    <property type="term" value="F:transcription cis-regulatory region binding"/>
    <property type="evidence" value="ECO:0007669"/>
    <property type="project" value="TreeGrafter"/>
</dbReference>
<dbReference type="InterPro" id="IPR010982">
    <property type="entry name" value="Lambda_DNA-bd_dom_sf"/>
</dbReference>
<dbReference type="InterPro" id="IPR000843">
    <property type="entry name" value="HTH_LacI"/>
</dbReference>
<evidence type="ECO:0000256" key="2">
    <source>
        <dbReference type="ARBA" id="ARBA00023125"/>
    </source>
</evidence>
<proteinExistence type="predicted"/>
<dbReference type="SUPFAM" id="SSF47413">
    <property type="entry name" value="lambda repressor-like DNA-binding domains"/>
    <property type="match status" value="1"/>
</dbReference>
<evidence type="ECO:0000259" key="4">
    <source>
        <dbReference type="PROSITE" id="PS50932"/>
    </source>
</evidence>
<evidence type="ECO:0000256" key="3">
    <source>
        <dbReference type="ARBA" id="ARBA00023163"/>
    </source>
</evidence>
<dbReference type="InterPro" id="IPR046335">
    <property type="entry name" value="LacI/GalR-like_sensor"/>
</dbReference>
<dbReference type="Gene3D" id="1.10.260.40">
    <property type="entry name" value="lambda repressor-like DNA-binding domains"/>
    <property type="match status" value="1"/>
</dbReference>
<dbReference type="AlphaFoldDB" id="A0A5J5E7M8"/>
<reference evidence="5 6" key="1">
    <citation type="journal article" date="2019" name="Syst. Appl. Microbiol.">
        <title>Characterization of Bifidobacterium species in feaces of the Egyptian fruit bat: Description of B. vespertilionis sp. nov. and B. rousetti sp. nov.</title>
        <authorList>
            <person name="Modesto M."/>
            <person name="Satti M."/>
            <person name="Watanabe K."/>
            <person name="Puglisi E."/>
            <person name="Morelli L."/>
            <person name="Huang C.-H."/>
            <person name="Liou J.-S."/>
            <person name="Miyashita M."/>
            <person name="Tamura T."/>
            <person name="Saito S."/>
            <person name="Mori K."/>
            <person name="Huang L."/>
            <person name="Sciavilla P."/>
            <person name="Sandri C."/>
            <person name="Spiezio C."/>
            <person name="Vitali F."/>
            <person name="Cavalieri D."/>
            <person name="Perpetuini G."/>
            <person name="Tofalo R."/>
            <person name="Bonetti A."/>
            <person name="Arita M."/>
            <person name="Mattarelli P."/>
        </authorList>
    </citation>
    <scope>NUCLEOTIDE SEQUENCE [LARGE SCALE GENOMIC DNA]</scope>
    <source>
        <strain evidence="5 6">RST19</strain>
    </source>
</reference>
<dbReference type="EMBL" id="RZUG01000011">
    <property type="protein sequence ID" value="KAA8825158.1"/>
    <property type="molecule type" value="Genomic_DNA"/>
</dbReference>
<keyword evidence="3" id="KW-0804">Transcription</keyword>
<dbReference type="SMART" id="SM00354">
    <property type="entry name" value="HTH_LACI"/>
    <property type="match status" value="1"/>
</dbReference>
<evidence type="ECO:0000256" key="1">
    <source>
        <dbReference type="ARBA" id="ARBA00023015"/>
    </source>
</evidence>
<evidence type="ECO:0000313" key="5">
    <source>
        <dbReference type="EMBL" id="KAA8825158.1"/>
    </source>
</evidence>
<dbReference type="SUPFAM" id="SSF53822">
    <property type="entry name" value="Periplasmic binding protein-like I"/>
    <property type="match status" value="1"/>
</dbReference>
<dbReference type="Pfam" id="PF00356">
    <property type="entry name" value="LacI"/>
    <property type="match status" value="1"/>
</dbReference>
<protein>
    <submittedName>
        <fullName evidence="5">LacI family transcriptional regulator</fullName>
    </submittedName>
</protein>
<dbReference type="PANTHER" id="PTHR30146:SF155">
    <property type="entry name" value="ALANINE RACEMASE"/>
    <property type="match status" value="1"/>
</dbReference>
<organism evidence="5 6">
    <name type="scientific">Bifidobacterium reuteri</name>
    <dbReference type="NCBI Taxonomy" id="983706"/>
    <lineage>
        <taxon>Bacteria</taxon>
        <taxon>Bacillati</taxon>
        <taxon>Actinomycetota</taxon>
        <taxon>Actinomycetes</taxon>
        <taxon>Bifidobacteriales</taxon>
        <taxon>Bifidobacteriaceae</taxon>
        <taxon>Bifidobacterium</taxon>
    </lineage>
</organism>
<dbReference type="CDD" id="cd01392">
    <property type="entry name" value="HTH_LacI"/>
    <property type="match status" value="1"/>
</dbReference>
<name>A0A5J5E7M8_9BIFI</name>
<dbReference type="InterPro" id="IPR028082">
    <property type="entry name" value="Peripla_BP_I"/>
</dbReference>
<dbReference type="PANTHER" id="PTHR30146">
    <property type="entry name" value="LACI-RELATED TRANSCRIPTIONAL REPRESSOR"/>
    <property type="match status" value="1"/>
</dbReference>
<keyword evidence="1" id="KW-0805">Transcription regulation</keyword>
<gene>
    <name evidence="5" type="ORF">EMO92_07010</name>
</gene>
<dbReference type="PROSITE" id="PS50932">
    <property type="entry name" value="HTH_LACI_2"/>
    <property type="match status" value="1"/>
</dbReference>
<sequence>MKSVQEHVPQPASQSSFGSSRVSLKDIADALGISPTAVSFAINDRPGVSAETKKRVKEAAAKLGWQPVYAAQALGSSKTMTVGFAPARFKQGLNEEAFMLHFMAGVQASLSLKGYGLLYRPCSSAKEELAVYRDWASRKRVDGVILVDLRVDDQRPKLMNALGLPAVLAGGPDPDNLVPSLSIDDSKTMDTILEHLRKMGHRRIAYLSGDPSLDYSRGREAAFRQFANKYGLDDIHIDYTYFDSSVASEMTLNLLQSPQPPTAFIYESETLAAESLHSITEWYVLDNYERTVQGVGELTGPRYPFNLPAIVSFEDSFVCEAAYPSITSVHRDASEYGSKIAKLLLKIFAGEKVSGNRKILTPSLVVRDSTSRTIN</sequence>